<dbReference type="GO" id="GO:0097588">
    <property type="term" value="P:archaeal or bacterial-type flagellum-dependent cell motility"/>
    <property type="evidence" value="ECO:0007669"/>
    <property type="project" value="InterPro"/>
</dbReference>
<keyword evidence="5" id="KW-0282">Flagellum</keyword>
<dbReference type="EMBL" id="CSTE01000002">
    <property type="protein sequence ID" value="CQR50313.1"/>
    <property type="molecule type" value="Genomic_DNA"/>
</dbReference>
<keyword evidence="5" id="KW-0969">Cilium</keyword>
<feature type="compositionally biased region" description="Basic and acidic residues" evidence="3">
    <location>
        <begin position="11"/>
        <end position="53"/>
    </location>
</feature>
<keyword evidence="2" id="KW-0974">Archaeal flagellum</keyword>
<dbReference type="InterPro" id="IPR052494">
    <property type="entry name" value="Flagella_assembly_related"/>
</dbReference>
<proteinExistence type="predicted"/>
<dbReference type="Proteomes" id="UP000198902">
    <property type="component" value="Unassembled WGS sequence"/>
</dbReference>
<protein>
    <submittedName>
        <fullName evidence="5">Archaeal flagella protein</fullName>
    </submittedName>
</protein>
<name>A0A0D6JRP4_9EURY</name>
<sequence>MYLDPDEYDPDELRRIARDAPRPRRNGDGRFDDSRYDDGRFDDSRYDDGRFDDRGPFRFDNPLFDRSRQEASEALRSSQLEHLLVHQSRGEEDGVEKPYLRSLPDKYGAERVVFDWLEFLVLKGGFKRAMDALRYYQTVDWLTPGVEETLRDYLLGFSADVDEPADLDVDDHLLSLVYVARLSSMV</sequence>
<dbReference type="RefSeq" id="WP_089778316.1">
    <property type="nucleotide sequence ID" value="NZ_CABLRR010000002.1"/>
</dbReference>
<evidence type="ECO:0000313" key="5">
    <source>
        <dbReference type="EMBL" id="CQR50313.1"/>
    </source>
</evidence>
<dbReference type="OrthoDB" id="121879at2157"/>
<keyword evidence="6" id="KW-1185">Reference proteome</keyword>
<dbReference type="AlphaFoldDB" id="A0A0D6JRP4"/>
<feature type="compositionally biased region" description="Acidic residues" evidence="3">
    <location>
        <begin position="1"/>
        <end position="10"/>
    </location>
</feature>
<reference evidence="6" key="1">
    <citation type="submission" date="2015-03" db="EMBL/GenBank/DDBJ databases">
        <authorList>
            <person name="Urmite Genomes"/>
        </authorList>
    </citation>
    <scope>NUCLEOTIDE SEQUENCE [LARGE SCALE GENOMIC DNA]</scope>
    <source>
        <strain evidence="6">Arc-Hr</strain>
    </source>
</reference>
<evidence type="ECO:0000259" key="4">
    <source>
        <dbReference type="Pfam" id="PF04659"/>
    </source>
</evidence>
<dbReference type="Pfam" id="PF04659">
    <property type="entry name" value="Arch_fla_DE"/>
    <property type="match status" value="1"/>
</dbReference>
<feature type="region of interest" description="Disordered" evidence="3">
    <location>
        <begin position="1"/>
        <end position="53"/>
    </location>
</feature>
<evidence type="ECO:0000313" key="6">
    <source>
        <dbReference type="Proteomes" id="UP000198902"/>
    </source>
</evidence>
<evidence type="ECO:0000256" key="1">
    <source>
        <dbReference type="ARBA" id="ARBA00004618"/>
    </source>
</evidence>
<dbReference type="PANTHER" id="PTHR40698">
    <property type="entry name" value="FLAGELLA-RELATED PROTEIN E-RELATED-RELATED"/>
    <property type="match status" value="1"/>
</dbReference>
<dbReference type="InterPro" id="IPR006752">
    <property type="entry name" value="Arch_fla_DE"/>
</dbReference>
<comment type="subcellular location">
    <subcellularLocation>
        <location evidence="1">Archaeal flagellum</location>
    </subcellularLocation>
</comment>
<evidence type="ECO:0000256" key="3">
    <source>
        <dbReference type="SAM" id="MobiDB-lite"/>
    </source>
</evidence>
<keyword evidence="5" id="KW-0966">Cell projection</keyword>
<accession>A0A0D6JRP4</accession>
<gene>
    <name evidence="5" type="ORF">BN996_01790</name>
</gene>
<evidence type="ECO:0000256" key="2">
    <source>
        <dbReference type="ARBA" id="ARBA00022440"/>
    </source>
</evidence>
<organism evidence="5 6">
    <name type="scientific">Haloferax massiliensis</name>
    <dbReference type="NCBI Taxonomy" id="1476858"/>
    <lineage>
        <taxon>Archaea</taxon>
        <taxon>Methanobacteriati</taxon>
        <taxon>Methanobacteriota</taxon>
        <taxon>Stenosarchaea group</taxon>
        <taxon>Halobacteria</taxon>
        <taxon>Halobacteriales</taxon>
        <taxon>Haloferacaceae</taxon>
        <taxon>Haloferax</taxon>
    </lineage>
</organism>
<dbReference type="PANTHER" id="PTHR40698:SF1">
    <property type="entry name" value="FLAGELLA-RELATED PROTEIN D-RELATED"/>
    <property type="match status" value="1"/>
</dbReference>
<dbReference type="GO" id="GO:0097589">
    <property type="term" value="C:archaeal-type flagellum"/>
    <property type="evidence" value="ECO:0007669"/>
    <property type="project" value="UniProtKB-SubCell"/>
</dbReference>
<feature type="domain" description="Archaeal flagella protein FlaD/E" evidence="4">
    <location>
        <begin position="96"/>
        <end position="183"/>
    </location>
</feature>